<dbReference type="Proteomes" id="UP001204579">
    <property type="component" value="Unassembled WGS sequence"/>
</dbReference>
<dbReference type="AlphaFoldDB" id="A0AAW5N3S9"/>
<accession>A0AAW5N3S9</accession>
<evidence type="ECO:0000259" key="1">
    <source>
        <dbReference type="Pfam" id="PF08885"/>
    </source>
</evidence>
<gene>
    <name evidence="2" type="ORF">NW209_07270</name>
</gene>
<dbReference type="RefSeq" id="WP_258335677.1">
    <property type="nucleotide sequence ID" value="NZ_JANRHJ010000007.1"/>
</dbReference>
<dbReference type="EMBL" id="JANRHJ010000007">
    <property type="protein sequence ID" value="MCR8873812.1"/>
    <property type="molecule type" value="Genomic_DNA"/>
</dbReference>
<dbReference type="SUPFAM" id="SSF52266">
    <property type="entry name" value="SGNH hydrolase"/>
    <property type="match status" value="1"/>
</dbReference>
<evidence type="ECO:0000313" key="3">
    <source>
        <dbReference type="Proteomes" id="UP001204579"/>
    </source>
</evidence>
<protein>
    <submittedName>
        <fullName evidence="2">GSCFA domain-containing protein</fullName>
    </submittedName>
</protein>
<feature type="domain" description="GSCFA" evidence="1">
    <location>
        <begin position="22"/>
        <end position="257"/>
    </location>
</feature>
<dbReference type="Pfam" id="PF08885">
    <property type="entry name" value="GSCFA"/>
    <property type="match status" value="1"/>
</dbReference>
<dbReference type="InterPro" id="IPR014982">
    <property type="entry name" value="GSCFA"/>
</dbReference>
<organism evidence="2 3">
    <name type="scientific">Phocaeicola barnesiae</name>
    <dbReference type="NCBI Taxonomy" id="376804"/>
    <lineage>
        <taxon>Bacteria</taxon>
        <taxon>Pseudomonadati</taxon>
        <taxon>Bacteroidota</taxon>
        <taxon>Bacteroidia</taxon>
        <taxon>Bacteroidales</taxon>
        <taxon>Bacteroidaceae</taxon>
        <taxon>Phocaeicola</taxon>
    </lineage>
</organism>
<reference evidence="2 3" key="1">
    <citation type="submission" date="2022-08" db="EMBL/GenBank/DDBJ databases">
        <authorList>
            <person name="Zeman M."/>
            <person name="Kubasova T."/>
        </authorList>
    </citation>
    <scope>NUCLEOTIDE SEQUENCE [LARGE SCALE GENOMIC DNA]</scope>
    <source>
        <strain evidence="2 3">ET62</strain>
    </source>
</reference>
<name>A0AAW5N3S9_9BACT</name>
<keyword evidence="3" id="KW-1185">Reference proteome</keyword>
<evidence type="ECO:0000313" key="2">
    <source>
        <dbReference type="EMBL" id="MCR8873812.1"/>
    </source>
</evidence>
<sequence length="328" mass="38327">MDFRTKVELPLGQVSIGHADPMMLWGSCFAENIGKRLTDNKFSCDVNPFGVLYNPFSIAEALSELLEDKPYTADRLLEHQGVWFSLMHHSVFSSRSQEECLARINGRFNAGRVHLQQADWLLFTWGTSRVYQWKEDGRIVGNCHKLPDHCFVRRLLSVEEIVSTYLELLEDLHHRNPRLNVLFTVSPIRHAKDGMHGNQLNKAVLLLAVEELCIRLPYCHYFPSYEILMDELRDYRFYADDMLHPSPVAVDYIWECFCETCFSPATRQIMQEWEKIRKGLEHRPFDAQSDAYQRFLSQILLKIDALKEKLPYLDVQNEIELCQALLKK</sequence>
<proteinExistence type="predicted"/>
<comment type="caution">
    <text evidence="2">The sequence shown here is derived from an EMBL/GenBank/DDBJ whole genome shotgun (WGS) entry which is preliminary data.</text>
</comment>